<dbReference type="RefSeq" id="WP_115235332.1">
    <property type="nucleotide sequence ID" value="NZ_CABGIZ010000002.1"/>
</dbReference>
<feature type="chain" id="PRO_5016640461" evidence="1">
    <location>
        <begin position="26"/>
        <end position="71"/>
    </location>
</feature>
<dbReference type="EMBL" id="UGIF01000002">
    <property type="protein sequence ID" value="STP29602.1"/>
    <property type="molecule type" value="Genomic_DNA"/>
</dbReference>
<accession>A0A377KLF9</accession>
<evidence type="ECO:0000256" key="1">
    <source>
        <dbReference type="SAM" id="SignalP"/>
    </source>
</evidence>
<proteinExistence type="predicted"/>
<dbReference type="Proteomes" id="UP000254070">
    <property type="component" value="Unassembled WGS sequence"/>
</dbReference>
<keyword evidence="1" id="KW-0732">Signal</keyword>
<organism evidence="2 3">
    <name type="scientific">Enterococcus durans</name>
    <dbReference type="NCBI Taxonomy" id="53345"/>
    <lineage>
        <taxon>Bacteria</taxon>
        <taxon>Bacillati</taxon>
        <taxon>Bacillota</taxon>
        <taxon>Bacilli</taxon>
        <taxon>Lactobacillales</taxon>
        <taxon>Enterococcaceae</taxon>
        <taxon>Enterococcus</taxon>
    </lineage>
</organism>
<feature type="signal peptide" evidence="1">
    <location>
        <begin position="1"/>
        <end position="25"/>
    </location>
</feature>
<evidence type="ECO:0000313" key="3">
    <source>
        <dbReference type="Proteomes" id="UP000254070"/>
    </source>
</evidence>
<gene>
    <name evidence="2" type="ORF">NCTC8129_01808</name>
</gene>
<reference evidence="2 3" key="1">
    <citation type="submission" date="2018-06" db="EMBL/GenBank/DDBJ databases">
        <authorList>
            <consortium name="Pathogen Informatics"/>
            <person name="Doyle S."/>
        </authorList>
    </citation>
    <scope>NUCLEOTIDE SEQUENCE [LARGE SCALE GENOMIC DNA]</scope>
    <source>
        <strain evidence="2 3">NCTC8129</strain>
    </source>
</reference>
<sequence length="71" mass="8522">MLKKIISIGMIMSFFSVTCPITSFAQENERNSIIQPYAHIIEWRYKKINGIWHKRQYDYTAQKWLGSWKPV</sequence>
<evidence type="ECO:0000313" key="2">
    <source>
        <dbReference type="EMBL" id="STP29602.1"/>
    </source>
</evidence>
<dbReference type="AlphaFoldDB" id="A0A377KLF9"/>
<name>A0A377KLF9_9ENTE</name>
<protein>
    <submittedName>
        <fullName evidence="2">Uncharacterized protein</fullName>
    </submittedName>
</protein>